<proteinExistence type="predicted"/>
<dbReference type="RefSeq" id="WP_379829320.1">
    <property type="nucleotide sequence ID" value="NZ_JBHUHU010000001.1"/>
</dbReference>
<feature type="transmembrane region" description="Helical" evidence="1">
    <location>
        <begin position="49"/>
        <end position="68"/>
    </location>
</feature>
<keyword evidence="1" id="KW-0812">Transmembrane</keyword>
<accession>A0ABW4XTT2</accession>
<keyword evidence="1" id="KW-1133">Transmembrane helix</keyword>
<evidence type="ECO:0000256" key="1">
    <source>
        <dbReference type="SAM" id="Phobius"/>
    </source>
</evidence>
<name>A0ABW4XTT2_9FLAO</name>
<keyword evidence="3" id="KW-1185">Reference proteome</keyword>
<sequence>MLKNLLIEDIYFTITLTLLFLITTFLTARGPLTDKRFKKKWWKKINSRGRIVILVNFFILIIYILQSVNNANWLDLKNMELKKEQDERSEIIQRKVKEETGKIFNSMSIAFANQGIKIDSLQEYVSNQKSISQITNNRIFENEPYFHIKSNALKIGDDGLYYGLYVQDASAANFEAKFKIFVLWSDGNKEIFERPFLTPDFTIPANRELTNLKLVDFKNEDLFVEQFFIQFKGNYSNLDKSKKFPFDYVFSYDKKKKKFLPQFNESKDSVLKFFK</sequence>
<reference evidence="3" key="1">
    <citation type="journal article" date="2019" name="Int. J. Syst. Evol. Microbiol.">
        <title>The Global Catalogue of Microorganisms (GCM) 10K type strain sequencing project: providing services to taxonomists for standard genome sequencing and annotation.</title>
        <authorList>
            <consortium name="The Broad Institute Genomics Platform"/>
            <consortium name="The Broad Institute Genome Sequencing Center for Infectious Disease"/>
            <person name="Wu L."/>
            <person name="Ma J."/>
        </authorList>
    </citation>
    <scope>NUCLEOTIDE SEQUENCE [LARGE SCALE GENOMIC DNA]</scope>
    <source>
        <strain evidence="3">JCM 3389</strain>
    </source>
</reference>
<gene>
    <name evidence="2" type="ORF">ACFSJE_02080</name>
</gene>
<evidence type="ECO:0000313" key="3">
    <source>
        <dbReference type="Proteomes" id="UP001597342"/>
    </source>
</evidence>
<organism evidence="2 3">
    <name type="scientific">Flagellimonas iocasae</name>
    <dbReference type="NCBI Taxonomy" id="2055905"/>
    <lineage>
        <taxon>Bacteria</taxon>
        <taxon>Pseudomonadati</taxon>
        <taxon>Bacteroidota</taxon>
        <taxon>Flavobacteriia</taxon>
        <taxon>Flavobacteriales</taxon>
        <taxon>Flavobacteriaceae</taxon>
        <taxon>Flagellimonas</taxon>
    </lineage>
</organism>
<keyword evidence="1" id="KW-0472">Membrane</keyword>
<comment type="caution">
    <text evidence="2">The sequence shown here is derived from an EMBL/GenBank/DDBJ whole genome shotgun (WGS) entry which is preliminary data.</text>
</comment>
<dbReference type="EMBL" id="JBHUHU010000001">
    <property type="protein sequence ID" value="MFD2098544.1"/>
    <property type="molecule type" value="Genomic_DNA"/>
</dbReference>
<dbReference type="Proteomes" id="UP001597342">
    <property type="component" value="Unassembled WGS sequence"/>
</dbReference>
<feature type="transmembrane region" description="Helical" evidence="1">
    <location>
        <begin position="6"/>
        <end position="28"/>
    </location>
</feature>
<protein>
    <submittedName>
        <fullName evidence="2">Uncharacterized protein</fullName>
    </submittedName>
</protein>
<evidence type="ECO:0000313" key="2">
    <source>
        <dbReference type="EMBL" id="MFD2098544.1"/>
    </source>
</evidence>